<protein>
    <recommendedName>
        <fullName evidence="6">GDSL esterase/lipase</fullName>
    </recommendedName>
</protein>
<evidence type="ECO:0000313" key="4">
    <source>
        <dbReference type="EMBL" id="KAK9152969.1"/>
    </source>
</evidence>
<comment type="caution">
    <text evidence="4">The sequence shown here is derived from an EMBL/GenBank/DDBJ whole genome shotgun (WGS) entry which is preliminary data.</text>
</comment>
<evidence type="ECO:0008006" key="6">
    <source>
        <dbReference type="Google" id="ProtNLM"/>
    </source>
</evidence>
<dbReference type="AlphaFoldDB" id="A0AAP0KK92"/>
<dbReference type="InterPro" id="IPR036514">
    <property type="entry name" value="SGNH_hydro_sf"/>
</dbReference>
<keyword evidence="3" id="KW-0732">Signal</keyword>
<evidence type="ECO:0000256" key="1">
    <source>
        <dbReference type="ARBA" id="ARBA00008668"/>
    </source>
</evidence>
<dbReference type="InterPro" id="IPR001087">
    <property type="entry name" value="GDSL"/>
</dbReference>
<keyword evidence="5" id="KW-1185">Reference proteome</keyword>
<keyword evidence="2" id="KW-0325">Glycoprotein</keyword>
<comment type="similarity">
    <text evidence="1">Belongs to the 'GDSL' lipolytic enzyme family.</text>
</comment>
<dbReference type="PANTHER" id="PTHR22835">
    <property type="entry name" value="ZINC FINGER FYVE DOMAIN CONTAINING PROTEIN"/>
    <property type="match status" value="1"/>
</dbReference>
<feature type="chain" id="PRO_5043046718" description="GDSL esterase/lipase" evidence="3">
    <location>
        <begin position="23"/>
        <end position="233"/>
    </location>
</feature>
<dbReference type="EMBL" id="JBBNAE010000001">
    <property type="protein sequence ID" value="KAK9152969.1"/>
    <property type="molecule type" value="Genomic_DNA"/>
</dbReference>
<gene>
    <name evidence="4" type="ORF">Sjap_000449</name>
</gene>
<proteinExistence type="inferred from homology"/>
<dbReference type="PANTHER" id="PTHR22835:SF659">
    <property type="entry name" value="GDSL LIPASE_ACYLHYDROLASE, PUTATIVE (AFU_ORTHOLOGUE AFUA_2G00510)-RELATED"/>
    <property type="match status" value="1"/>
</dbReference>
<evidence type="ECO:0000256" key="3">
    <source>
        <dbReference type="SAM" id="SignalP"/>
    </source>
</evidence>
<accession>A0AAP0KK92</accession>
<name>A0AAP0KK92_9MAGN</name>
<reference evidence="4 5" key="1">
    <citation type="submission" date="2024-01" db="EMBL/GenBank/DDBJ databases">
        <title>Genome assemblies of Stephania.</title>
        <authorList>
            <person name="Yang L."/>
        </authorList>
    </citation>
    <scope>NUCLEOTIDE SEQUENCE [LARGE SCALE GENOMIC DNA]</scope>
    <source>
        <strain evidence="4">QJT</strain>
        <tissue evidence="4">Leaf</tissue>
    </source>
</reference>
<sequence>MASSSSFLRLILLFSSTFFIKAATTAPPSLQHRFTSIFSFGDSLADTGNLILTDNTSRLGRPPYGETYFYRPTGRASDGRLVVDFIAEALGIPLLSPYLGHKSKDFNKGVNFAVAGATALDTLIGYGAATLFVPGNLPIGCSASYLSFFSSNNKGNYDPSGFSKGGLRACCGGGGPYNYNTSAACGIQGFTVCEDPSSYISWDGMHLTEAAYKWIANFLLQHSSLIPDHISIL</sequence>
<evidence type="ECO:0000256" key="2">
    <source>
        <dbReference type="ARBA" id="ARBA00023180"/>
    </source>
</evidence>
<dbReference type="Gene3D" id="3.40.50.1110">
    <property type="entry name" value="SGNH hydrolase"/>
    <property type="match status" value="2"/>
</dbReference>
<organism evidence="4 5">
    <name type="scientific">Stephania japonica</name>
    <dbReference type="NCBI Taxonomy" id="461633"/>
    <lineage>
        <taxon>Eukaryota</taxon>
        <taxon>Viridiplantae</taxon>
        <taxon>Streptophyta</taxon>
        <taxon>Embryophyta</taxon>
        <taxon>Tracheophyta</taxon>
        <taxon>Spermatophyta</taxon>
        <taxon>Magnoliopsida</taxon>
        <taxon>Ranunculales</taxon>
        <taxon>Menispermaceae</taxon>
        <taxon>Menispermoideae</taxon>
        <taxon>Cissampelideae</taxon>
        <taxon>Stephania</taxon>
    </lineage>
</organism>
<feature type="signal peptide" evidence="3">
    <location>
        <begin position="1"/>
        <end position="22"/>
    </location>
</feature>
<dbReference type="GO" id="GO:0016788">
    <property type="term" value="F:hydrolase activity, acting on ester bonds"/>
    <property type="evidence" value="ECO:0007669"/>
    <property type="project" value="InterPro"/>
</dbReference>
<dbReference type="Pfam" id="PF00657">
    <property type="entry name" value="Lipase_GDSL"/>
    <property type="match status" value="1"/>
</dbReference>
<dbReference type="Proteomes" id="UP001417504">
    <property type="component" value="Unassembled WGS sequence"/>
</dbReference>
<evidence type="ECO:0000313" key="5">
    <source>
        <dbReference type="Proteomes" id="UP001417504"/>
    </source>
</evidence>